<evidence type="ECO:0000313" key="2">
    <source>
        <dbReference type="Proteomes" id="UP000827872"/>
    </source>
</evidence>
<name>A0ACB8E679_9SAUR</name>
<comment type="caution">
    <text evidence="1">The sequence shown here is derived from an EMBL/GenBank/DDBJ whole genome shotgun (WGS) entry which is preliminary data.</text>
</comment>
<gene>
    <name evidence="1" type="ORF">K3G42_009918</name>
</gene>
<organism evidence="1 2">
    <name type="scientific">Sphaerodactylus townsendi</name>
    <dbReference type="NCBI Taxonomy" id="933632"/>
    <lineage>
        <taxon>Eukaryota</taxon>
        <taxon>Metazoa</taxon>
        <taxon>Chordata</taxon>
        <taxon>Craniata</taxon>
        <taxon>Vertebrata</taxon>
        <taxon>Euteleostomi</taxon>
        <taxon>Lepidosauria</taxon>
        <taxon>Squamata</taxon>
        <taxon>Bifurcata</taxon>
        <taxon>Gekkota</taxon>
        <taxon>Sphaerodactylidae</taxon>
        <taxon>Sphaerodactylus</taxon>
    </lineage>
</organism>
<evidence type="ECO:0000313" key="1">
    <source>
        <dbReference type="EMBL" id="KAH7987711.1"/>
    </source>
</evidence>
<proteinExistence type="predicted"/>
<sequence>MKCLLRQSSLLGLFTSCAPRRWSSGSSTSHLLQEGDTGTASAQQRTNPLGIQMLSKGLHEQIFRGAQVRYSEEDVQKSVEHLQRHDLWGKETSIIPDVELQLPRMYGANIDEHFRVLAQKQSLPYLEAAKELLQSSILPMPQEWAWAGGWTRYGPSGETKTVDFPDERALVFDVEVCMEEGHCPTLAVAVSPSACPIILPWLSSCTFWLSQVVVFFELLSGAL</sequence>
<dbReference type="EMBL" id="CM037630">
    <property type="protein sequence ID" value="KAH7987711.1"/>
    <property type="molecule type" value="Genomic_DNA"/>
</dbReference>
<dbReference type="Proteomes" id="UP000827872">
    <property type="component" value="Linkage Group LG17"/>
</dbReference>
<reference evidence="1" key="1">
    <citation type="submission" date="2021-08" db="EMBL/GenBank/DDBJ databases">
        <title>The first chromosome-level gecko genome reveals the dynamic sex chromosomes of Neotropical dwarf geckos (Sphaerodactylidae: Sphaerodactylus).</title>
        <authorList>
            <person name="Pinto B.J."/>
            <person name="Keating S.E."/>
            <person name="Gamble T."/>
        </authorList>
    </citation>
    <scope>NUCLEOTIDE SEQUENCE</scope>
    <source>
        <strain evidence="1">TG3544</strain>
    </source>
</reference>
<keyword evidence="2" id="KW-1185">Reference proteome</keyword>
<accession>A0ACB8E679</accession>
<protein>
    <submittedName>
        <fullName evidence="1">Uncharacterized protein</fullName>
    </submittedName>
</protein>